<dbReference type="NCBIfam" id="NF006767">
    <property type="entry name" value="PRK09289.1"/>
    <property type="match status" value="1"/>
</dbReference>
<evidence type="ECO:0000256" key="6">
    <source>
        <dbReference type="ARBA" id="ARBA00022619"/>
    </source>
</evidence>
<evidence type="ECO:0000256" key="5">
    <source>
        <dbReference type="ARBA" id="ARBA00013950"/>
    </source>
</evidence>
<dbReference type="NCBIfam" id="NF009566">
    <property type="entry name" value="PRK13020.1"/>
    <property type="match status" value="1"/>
</dbReference>
<dbReference type="InterPro" id="IPR023366">
    <property type="entry name" value="ATP_synth_asu-like_sf"/>
</dbReference>
<dbReference type="PROSITE" id="PS51177">
    <property type="entry name" value="LUMAZINE_BIND"/>
    <property type="match status" value="2"/>
</dbReference>
<comment type="catalytic activity">
    <reaction evidence="1">
        <text>2 6,7-dimethyl-8-(1-D-ribityl)lumazine + H(+) = 5-amino-6-(D-ribitylamino)uracil + riboflavin</text>
        <dbReference type="Rhea" id="RHEA:20772"/>
        <dbReference type="ChEBI" id="CHEBI:15378"/>
        <dbReference type="ChEBI" id="CHEBI:15934"/>
        <dbReference type="ChEBI" id="CHEBI:57986"/>
        <dbReference type="ChEBI" id="CHEBI:58201"/>
        <dbReference type="EC" id="2.5.1.9"/>
    </reaction>
</comment>
<evidence type="ECO:0000259" key="9">
    <source>
        <dbReference type="PROSITE" id="PS51177"/>
    </source>
</evidence>
<dbReference type="FunFam" id="2.40.30.20:FF:000004">
    <property type="entry name" value="Riboflavin synthase, alpha subunit"/>
    <property type="match status" value="1"/>
</dbReference>
<evidence type="ECO:0000313" key="10">
    <source>
        <dbReference type="EMBL" id="SUZ55481.1"/>
    </source>
</evidence>
<dbReference type="NCBIfam" id="TIGR00187">
    <property type="entry name" value="ribE"/>
    <property type="match status" value="1"/>
</dbReference>
<dbReference type="InterPro" id="IPR026017">
    <property type="entry name" value="Lumazine-bd_dom"/>
</dbReference>
<reference evidence="10" key="1">
    <citation type="submission" date="2018-05" db="EMBL/GenBank/DDBJ databases">
        <authorList>
            <person name="Lanie J.A."/>
            <person name="Ng W.-L."/>
            <person name="Kazmierczak K.M."/>
            <person name="Andrzejewski T.M."/>
            <person name="Davidsen T.M."/>
            <person name="Wayne K.J."/>
            <person name="Tettelin H."/>
            <person name="Glass J.I."/>
            <person name="Rusch D."/>
            <person name="Podicherti R."/>
            <person name="Tsui H.-C.T."/>
            <person name="Winkler M.E."/>
        </authorList>
    </citation>
    <scope>NUCLEOTIDE SEQUENCE</scope>
</reference>
<dbReference type="InterPro" id="IPR001783">
    <property type="entry name" value="Lumazine-bd"/>
</dbReference>
<proteinExistence type="predicted"/>
<comment type="pathway">
    <text evidence="3">Cofactor biosynthesis; riboflavin biosynthesis; riboflavin from 2-hydroxy-3-oxobutyl phosphate and 5-amino-6-(D-ribitylamino)uracil: step 2/2.</text>
</comment>
<feature type="domain" description="Lumazine-binding" evidence="9">
    <location>
        <begin position="1"/>
        <end position="97"/>
    </location>
</feature>
<dbReference type="PIRSF" id="PIRSF000498">
    <property type="entry name" value="Riboflavin_syn_A"/>
    <property type="match status" value="1"/>
</dbReference>
<evidence type="ECO:0000256" key="3">
    <source>
        <dbReference type="ARBA" id="ARBA00004887"/>
    </source>
</evidence>
<evidence type="ECO:0000256" key="7">
    <source>
        <dbReference type="ARBA" id="ARBA00022679"/>
    </source>
</evidence>
<dbReference type="GO" id="GO:0004746">
    <property type="term" value="F:riboflavin synthase activity"/>
    <property type="evidence" value="ECO:0007669"/>
    <property type="project" value="UniProtKB-EC"/>
</dbReference>
<evidence type="ECO:0000256" key="1">
    <source>
        <dbReference type="ARBA" id="ARBA00000968"/>
    </source>
</evidence>
<dbReference type="InterPro" id="IPR017938">
    <property type="entry name" value="Riboflavin_synthase-like_b-brl"/>
</dbReference>
<dbReference type="FunFam" id="2.40.30.20:FF:000003">
    <property type="entry name" value="Riboflavin synthase, alpha subunit"/>
    <property type="match status" value="1"/>
</dbReference>
<gene>
    <name evidence="10" type="ORF">METZ01_LOCUS8335</name>
</gene>
<sequence length="220" mass="23768">MFTGIIEATGTVRNLQQVGEEYWLTVKTRKLDLADVKVGDSIAVDGCCLTVVDLGDNYFSAYVSQESLRHTTLGSLERDSRVNLEKAMLASSRFSGHIVSGHVDGVGAVVSIKPEGKSLQFEFELPSSLAKYTAAKGSICVDGVSLTINTVSDTGFSINVIPHTQDETVIADYSVSQQVNIEVDLVARYLERLIQAGQDVESASAIIDMNFLKAHGFQST</sequence>
<keyword evidence="7" id="KW-0808">Transferase</keyword>
<dbReference type="SUPFAM" id="SSF63380">
    <property type="entry name" value="Riboflavin synthase domain-like"/>
    <property type="match status" value="2"/>
</dbReference>
<dbReference type="PANTHER" id="PTHR21098:SF12">
    <property type="entry name" value="RIBOFLAVIN SYNTHASE"/>
    <property type="match status" value="1"/>
</dbReference>
<name>A0A381NLK6_9ZZZZ</name>
<dbReference type="AlphaFoldDB" id="A0A381NLK6"/>
<comment type="function">
    <text evidence="2">Catalyzes the dismutation of two molecules of 6,7-dimethyl-8-ribityllumazine, resulting in the formation of riboflavin and 5-amino-6-(D-ribitylamino)uracil.</text>
</comment>
<evidence type="ECO:0000256" key="8">
    <source>
        <dbReference type="ARBA" id="ARBA00022737"/>
    </source>
</evidence>
<dbReference type="Gene3D" id="2.40.30.20">
    <property type="match status" value="2"/>
</dbReference>
<keyword evidence="8" id="KW-0677">Repeat</keyword>
<dbReference type="CDD" id="cd00402">
    <property type="entry name" value="Riboflavin_synthase_like"/>
    <property type="match status" value="1"/>
</dbReference>
<dbReference type="EC" id="2.5.1.9" evidence="4"/>
<dbReference type="GO" id="GO:0009231">
    <property type="term" value="P:riboflavin biosynthetic process"/>
    <property type="evidence" value="ECO:0007669"/>
    <property type="project" value="UniProtKB-KW"/>
</dbReference>
<accession>A0A381NLK6</accession>
<dbReference type="Pfam" id="PF00677">
    <property type="entry name" value="Lum_binding"/>
    <property type="match status" value="2"/>
</dbReference>
<dbReference type="EMBL" id="UINC01000444">
    <property type="protein sequence ID" value="SUZ55481.1"/>
    <property type="molecule type" value="Genomic_DNA"/>
</dbReference>
<organism evidence="10">
    <name type="scientific">marine metagenome</name>
    <dbReference type="NCBI Taxonomy" id="408172"/>
    <lineage>
        <taxon>unclassified sequences</taxon>
        <taxon>metagenomes</taxon>
        <taxon>ecological metagenomes</taxon>
    </lineage>
</organism>
<feature type="domain" description="Lumazine-binding" evidence="9">
    <location>
        <begin position="98"/>
        <end position="194"/>
    </location>
</feature>
<keyword evidence="6" id="KW-0686">Riboflavin biosynthesis</keyword>
<protein>
    <recommendedName>
        <fullName evidence="5">Riboflavin synthase</fullName>
        <ecNumber evidence="4">2.5.1.9</ecNumber>
    </recommendedName>
</protein>
<dbReference type="PANTHER" id="PTHR21098">
    <property type="entry name" value="RIBOFLAVIN SYNTHASE ALPHA CHAIN"/>
    <property type="match status" value="1"/>
</dbReference>
<evidence type="ECO:0000256" key="4">
    <source>
        <dbReference type="ARBA" id="ARBA00012827"/>
    </source>
</evidence>
<evidence type="ECO:0000256" key="2">
    <source>
        <dbReference type="ARBA" id="ARBA00002803"/>
    </source>
</evidence>